<gene>
    <name evidence="4" type="ORF">K1W69_17550</name>
</gene>
<evidence type="ECO:0000256" key="1">
    <source>
        <dbReference type="SAM" id="MobiDB-lite"/>
    </source>
</evidence>
<organism evidence="4 5">
    <name type="scientific">Flavimaribacter sediminis</name>
    <dbReference type="NCBI Taxonomy" id="2865987"/>
    <lineage>
        <taxon>Bacteria</taxon>
        <taxon>Pseudomonadati</taxon>
        <taxon>Pseudomonadota</taxon>
        <taxon>Alphaproteobacteria</taxon>
        <taxon>Hyphomicrobiales</taxon>
        <taxon>Rhizobiaceae</taxon>
        <taxon>Flavimaribacter</taxon>
    </lineage>
</organism>
<dbReference type="InterPro" id="IPR036116">
    <property type="entry name" value="FN3_sf"/>
</dbReference>
<protein>
    <submittedName>
        <fullName evidence="4">Fibronectin type III domain-containing protein</fullName>
    </submittedName>
</protein>
<keyword evidence="2" id="KW-0812">Transmembrane</keyword>
<dbReference type="InterPro" id="IPR013783">
    <property type="entry name" value="Ig-like_fold"/>
</dbReference>
<comment type="caution">
    <text evidence="4">The sequence shown here is derived from an EMBL/GenBank/DDBJ whole genome shotgun (WGS) entry which is preliminary data.</text>
</comment>
<feature type="transmembrane region" description="Helical" evidence="2">
    <location>
        <begin position="32"/>
        <end position="50"/>
    </location>
</feature>
<dbReference type="AlphaFoldDB" id="A0AAE3D2N2"/>
<dbReference type="PROSITE" id="PS50853">
    <property type="entry name" value="FN3"/>
    <property type="match status" value="2"/>
</dbReference>
<evidence type="ECO:0000313" key="4">
    <source>
        <dbReference type="EMBL" id="MBW8639006.1"/>
    </source>
</evidence>
<keyword evidence="5" id="KW-1185">Reference proteome</keyword>
<dbReference type="RefSeq" id="WP_220229722.1">
    <property type="nucleotide sequence ID" value="NZ_JAICBX010000003.1"/>
</dbReference>
<keyword evidence="2" id="KW-0472">Membrane</keyword>
<name>A0AAE3D2N2_9HYPH</name>
<dbReference type="InterPro" id="IPR032876">
    <property type="entry name" value="J_dom"/>
</dbReference>
<proteinExistence type="predicted"/>
<dbReference type="EMBL" id="JAICBX010000003">
    <property type="protein sequence ID" value="MBW8639006.1"/>
    <property type="molecule type" value="Genomic_DNA"/>
</dbReference>
<dbReference type="Proteomes" id="UP001196509">
    <property type="component" value="Unassembled WGS sequence"/>
</dbReference>
<dbReference type="InterPro" id="IPR003961">
    <property type="entry name" value="FN3_dom"/>
</dbReference>
<dbReference type="SUPFAM" id="SSF49265">
    <property type="entry name" value="Fibronectin type III"/>
    <property type="match status" value="1"/>
</dbReference>
<feature type="domain" description="Fibronectin type-III" evidence="3">
    <location>
        <begin position="596"/>
        <end position="693"/>
    </location>
</feature>
<evidence type="ECO:0000259" key="3">
    <source>
        <dbReference type="PROSITE" id="PS50853"/>
    </source>
</evidence>
<feature type="domain" description="Fibronectin type-III" evidence="3">
    <location>
        <begin position="496"/>
        <end position="594"/>
    </location>
</feature>
<evidence type="ECO:0000256" key="2">
    <source>
        <dbReference type="SAM" id="Phobius"/>
    </source>
</evidence>
<dbReference type="Gene3D" id="2.60.40.10">
    <property type="entry name" value="Immunoglobulins"/>
    <property type="match status" value="2"/>
</dbReference>
<reference evidence="4" key="1">
    <citation type="submission" date="2021-08" db="EMBL/GenBank/DDBJ databases">
        <title>Hoeflea bacterium WL0058 sp. nov., isolated from the sediment.</title>
        <authorList>
            <person name="Wang L."/>
            <person name="Zhang D."/>
        </authorList>
    </citation>
    <scope>NUCLEOTIDE SEQUENCE</scope>
    <source>
        <strain evidence="4">WL0058</strain>
    </source>
</reference>
<sequence length="693" mass="75228">MADPITWIATIAAASLATTTVAANAIFWGVTVAAYAGISVGLSYATSLLTRQSEPRPEDVQQSTRQNTAARMRHYGRVKVSGPWLFAATKQGSFRKVIALAHGEIDAIEQYWIDDNQVTLNESGFVQTDPYLTSLGGSRCVIGSRLGVTPQAPFDTLVDDFTAFTEDHRGDGIALLYAAQLPVTEEDYADIFPNGINTLYRVVLRGAKIKNPKTDAIVWDDNGTSVFRDYMISPDGMRLPEAALTTPQAQQGWEDAFDRSAEPVSLKAGGTEERYRLWGSYSLQERPADVAARMLRCIDGRIVPTPDGGVTLDNAAWEEPDIVLDEDSIIDIIELTRGVDLEQRPNTIRATFLDPDADYATGDADPWEDAADVVARGVEPIDISFPMAPSHGQCRRLMKKDWYRRNPEWAGRFTVNLKGLALIAKRYVRIQLATFGIDHVFQIEHLEFNIGQGGILLGVVLDAIAMPAASDAWSPAAEEGDKPVTTDIEENTSVPVPTGFTVTIERIVAGGQNVPYALLEFDEPPAESLSVKAEYKATADSEWIPISVSSGATEAQSPNLSDGTEYEFQIWHVTSRNRPSDRTDPIVITPTADETAPDPVTGVSATPSTGETALEWTTPNNGNFSRTVIRRNTADDEGTATEIGISPVYGPASTIMDLVDTGLAADDYYYWIYAANASGVESTAVATGVVTVT</sequence>
<dbReference type="Pfam" id="PF13550">
    <property type="entry name" value="Phage-tail_3"/>
    <property type="match status" value="1"/>
</dbReference>
<evidence type="ECO:0000313" key="5">
    <source>
        <dbReference type="Proteomes" id="UP001196509"/>
    </source>
</evidence>
<feature type="region of interest" description="Disordered" evidence="1">
    <location>
        <begin position="589"/>
        <end position="610"/>
    </location>
</feature>
<accession>A0AAE3D2N2</accession>
<keyword evidence="2" id="KW-1133">Transmembrane helix</keyword>